<feature type="domain" description="EF-hand" evidence="3">
    <location>
        <begin position="233"/>
        <end position="259"/>
    </location>
</feature>
<feature type="domain" description="EF-hand" evidence="3">
    <location>
        <begin position="100"/>
        <end position="135"/>
    </location>
</feature>
<keyword evidence="5" id="KW-1185">Reference proteome</keyword>
<accession>A0ABQ9ELK8</accession>
<dbReference type="Gene3D" id="1.10.238.10">
    <property type="entry name" value="EF-hand"/>
    <property type="match status" value="3"/>
</dbReference>
<feature type="signal peptide" evidence="2">
    <location>
        <begin position="1"/>
        <end position="20"/>
    </location>
</feature>
<evidence type="ECO:0000313" key="4">
    <source>
        <dbReference type="EMBL" id="KAJ8306138.1"/>
    </source>
</evidence>
<comment type="caution">
    <text evidence="4">The sequence shown here is derived from an EMBL/GenBank/DDBJ whole genome shotgun (WGS) entry which is preliminary data.</text>
</comment>
<evidence type="ECO:0000256" key="1">
    <source>
        <dbReference type="ARBA" id="ARBA00022837"/>
    </source>
</evidence>
<sequence>MGIICHLFVVLAVFLTVTHAVKESSEHGHQKHFEHGEHNPHHDHEAILGSSKEEEEFEELPPEEAKKRLGILAVRMDVNQDGVVNMEELTDWIVNSFRKLDEEDIIREMEDQDKDGDGLISWEEYMISQAYDTVHDDEEEQNCTIQIYYTCIESYKTMKEEDELRFKAADLNKDGKLDKEEFMAFSHPYNYDHMYESEMRIKLNAVDKDKDGKVSIEEFLSDVGGDEGERYKFEDYDKNKDGNLDSEEMKPWLMADNNHEAAVEEAKHLFSLLGKVKPEDLYMSIQEIMDHHEEFVGSSATDYGNVLHSVKDEL</sequence>
<feature type="chain" id="PRO_5045239382" description="EF-hand domain-containing protein" evidence="2">
    <location>
        <begin position="21"/>
        <end position="314"/>
    </location>
</feature>
<dbReference type="InterPro" id="IPR011992">
    <property type="entry name" value="EF-hand-dom_pair"/>
</dbReference>
<dbReference type="InterPro" id="IPR002048">
    <property type="entry name" value="EF_hand_dom"/>
</dbReference>
<protein>
    <recommendedName>
        <fullName evidence="3">EF-hand domain-containing protein</fullName>
    </recommendedName>
</protein>
<dbReference type="PROSITE" id="PS00018">
    <property type="entry name" value="EF_HAND_1"/>
    <property type="match status" value="5"/>
</dbReference>
<feature type="domain" description="EF-hand" evidence="3">
    <location>
        <begin position="194"/>
        <end position="229"/>
    </location>
</feature>
<dbReference type="PANTHER" id="PTHR10827:SF95">
    <property type="entry name" value="LD34388P"/>
    <property type="match status" value="1"/>
</dbReference>
<dbReference type="PROSITE" id="PS50222">
    <property type="entry name" value="EF_HAND_2"/>
    <property type="match status" value="4"/>
</dbReference>
<dbReference type="Pfam" id="PF13202">
    <property type="entry name" value="EF-hand_5"/>
    <property type="match status" value="1"/>
</dbReference>
<proteinExistence type="predicted"/>
<dbReference type="Pfam" id="PF13499">
    <property type="entry name" value="EF-hand_7"/>
    <property type="match status" value="2"/>
</dbReference>
<dbReference type="Proteomes" id="UP001217089">
    <property type="component" value="Unassembled WGS sequence"/>
</dbReference>
<feature type="domain" description="EF-hand" evidence="3">
    <location>
        <begin position="157"/>
        <end position="192"/>
    </location>
</feature>
<evidence type="ECO:0000259" key="3">
    <source>
        <dbReference type="PROSITE" id="PS50222"/>
    </source>
</evidence>
<dbReference type="SUPFAM" id="SSF47473">
    <property type="entry name" value="EF-hand"/>
    <property type="match status" value="2"/>
</dbReference>
<keyword evidence="1" id="KW-0106">Calcium</keyword>
<evidence type="ECO:0000313" key="5">
    <source>
        <dbReference type="Proteomes" id="UP001217089"/>
    </source>
</evidence>
<organism evidence="4 5">
    <name type="scientific">Tegillarca granosa</name>
    <name type="common">Malaysian cockle</name>
    <name type="synonym">Anadara granosa</name>
    <dbReference type="NCBI Taxonomy" id="220873"/>
    <lineage>
        <taxon>Eukaryota</taxon>
        <taxon>Metazoa</taxon>
        <taxon>Spiralia</taxon>
        <taxon>Lophotrochozoa</taxon>
        <taxon>Mollusca</taxon>
        <taxon>Bivalvia</taxon>
        <taxon>Autobranchia</taxon>
        <taxon>Pteriomorphia</taxon>
        <taxon>Arcoida</taxon>
        <taxon>Arcoidea</taxon>
        <taxon>Arcidae</taxon>
        <taxon>Tegillarca</taxon>
    </lineage>
</organism>
<dbReference type="EMBL" id="JARBDR010000813">
    <property type="protein sequence ID" value="KAJ8306138.1"/>
    <property type="molecule type" value="Genomic_DNA"/>
</dbReference>
<gene>
    <name evidence="4" type="ORF">KUTeg_016683</name>
</gene>
<evidence type="ECO:0000256" key="2">
    <source>
        <dbReference type="SAM" id="SignalP"/>
    </source>
</evidence>
<name>A0ABQ9ELK8_TEGGR</name>
<dbReference type="InterPro" id="IPR018247">
    <property type="entry name" value="EF_Hand_1_Ca_BS"/>
</dbReference>
<keyword evidence="2" id="KW-0732">Signal</keyword>
<reference evidence="4 5" key="1">
    <citation type="submission" date="2022-12" db="EMBL/GenBank/DDBJ databases">
        <title>Chromosome-level genome of Tegillarca granosa.</title>
        <authorList>
            <person name="Kim J."/>
        </authorList>
    </citation>
    <scope>NUCLEOTIDE SEQUENCE [LARGE SCALE GENOMIC DNA]</scope>
    <source>
        <strain evidence="4">Teg-2019</strain>
        <tissue evidence="4">Adductor muscle</tissue>
    </source>
</reference>
<dbReference type="PANTHER" id="PTHR10827">
    <property type="entry name" value="RETICULOCALBIN"/>
    <property type="match status" value="1"/>
</dbReference>
<dbReference type="SMART" id="SM00054">
    <property type="entry name" value="EFh"/>
    <property type="match status" value="3"/>
</dbReference>